<dbReference type="Proteomes" id="UP000198420">
    <property type="component" value="Unassembled WGS sequence"/>
</dbReference>
<protein>
    <submittedName>
        <fullName evidence="3">TIGR02679 family protein</fullName>
    </submittedName>
</protein>
<dbReference type="Pfam" id="PF09664">
    <property type="entry name" value="DUF2399"/>
    <property type="match status" value="1"/>
</dbReference>
<dbReference type="EMBL" id="FZNP01000010">
    <property type="protein sequence ID" value="SNS06313.1"/>
    <property type="molecule type" value="Genomic_DNA"/>
</dbReference>
<dbReference type="Pfam" id="PF11796">
    <property type="entry name" value="DUF3323"/>
    <property type="match status" value="1"/>
</dbReference>
<keyword evidence="4" id="KW-1185">Reference proteome</keyword>
<name>A0A239BH16_9ACTN</name>
<dbReference type="OrthoDB" id="8188786at2"/>
<dbReference type="InterPro" id="IPR024465">
    <property type="entry name" value="DUF2399"/>
</dbReference>
<proteinExistence type="predicted"/>
<evidence type="ECO:0000259" key="1">
    <source>
        <dbReference type="Pfam" id="PF09664"/>
    </source>
</evidence>
<sequence length="409" mass="44118">MTVPARLRAADLKPLWTVLHKRFSTGAAVSRITVRGLDGDQRAAIADLLGMDRYPPSTVTLALARLDTVLRELTGLDTRTVTEAICGPIGDEARDRRRQEGERAALWEWLGGHQVVVAEPALAGWVSDVRRHGLVNGSVTSTRGLLERAIEVLRALPSDGRPLQAFATDHFGDSHALDDGKRLSALVLRALAYLYGAAPPKDAQERRALWERAGVECDALSTAVLVAGLRPAGGGVLARTLRMWAEAGHAAVVTLQQLRDSPDPRVDAAHVWVTENPTVLALALRRFGDRCPPMVCSSGWPNSAAIRLLHALAEEAALHYHGDLDGEGVRIAAHVMAKTGALPWRMSSGDYLAALRRAEGDLPGPGRVSEAPWDPELASHLRARGVAVLEEMVAETLLGDLANMLTVRY</sequence>
<evidence type="ECO:0000259" key="2">
    <source>
        <dbReference type="Pfam" id="PF11796"/>
    </source>
</evidence>
<dbReference type="NCBIfam" id="TIGR02679">
    <property type="entry name" value="TIGR02679 family protein"/>
    <property type="match status" value="1"/>
</dbReference>
<dbReference type="RefSeq" id="WP_089314361.1">
    <property type="nucleotide sequence ID" value="NZ_FZNP01000010.1"/>
</dbReference>
<feature type="domain" description="Conserved hypothetical protein CHP02679 N terminus" evidence="2">
    <location>
        <begin position="30"/>
        <end position="231"/>
    </location>
</feature>
<dbReference type="InterPro" id="IPR013495">
    <property type="entry name" value="CHP02679"/>
</dbReference>
<dbReference type="InterPro" id="IPR024466">
    <property type="entry name" value="CHP02679_N"/>
</dbReference>
<accession>A0A239BH16</accession>
<reference evidence="4" key="1">
    <citation type="submission" date="2017-06" db="EMBL/GenBank/DDBJ databases">
        <authorList>
            <person name="Varghese N."/>
            <person name="Submissions S."/>
        </authorList>
    </citation>
    <scope>NUCLEOTIDE SEQUENCE [LARGE SCALE GENOMIC DNA]</scope>
    <source>
        <strain evidence="4">DSM 44485</strain>
    </source>
</reference>
<evidence type="ECO:0000313" key="4">
    <source>
        <dbReference type="Proteomes" id="UP000198420"/>
    </source>
</evidence>
<feature type="domain" description="DUF2399" evidence="1">
    <location>
        <begin position="252"/>
        <end position="401"/>
    </location>
</feature>
<gene>
    <name evidence="3" type="ORF">SAMN06265355_110160</name>
</gene>
<dbReference type="AlphaFoldDB" id="A0A239BH16"/>
<evidence type="ECO:0000313" key="3">
    <source>
        <dbReference type="EMBL" id="SNS06313.1"/>
    </source>
</evidence>
<organism evidence="3 4">
    <name type="scientific">Actinomadura mexicana</name>
    <dbReference type="NCBI Taxonomy" id="134959"/>
    <lineage>
        <taxon>Bacteria</taxon>
        <taxon>Bacillati</taxon>
        <taxon>Actinomycetota</taxon>
        <taxon>Actinomycetes</taxon>
        <taxon>Streptosporangiales</taxon>
        <taxon>Thermomonosporaceae</taxon>
        <taxon>Actinomadura</taxon>
    </lineage>
</organism>